<dbReference type="InterPro" id="IPR027924">
    <property type="entry name" value="XkdF"/>
</dbReference>
<evidence type="ECO:0000259" key="2">
    <source>
        <dbReference type="Pfam" id="PF14550"/>
    </source>
</evidence>
<feature type="coiled-coil region" evidence="1">
    <location>
        <begin position="350"/>
        <end position="384"/>
    </location>
</feature>
<organism evidence="3">
    <name type="scientific">uncultured Caudovirales phage</name>
    <dbReference type="NCBI Taxonomy" id="2100421"/>
    <lineage>
        <taxon>Viruses</taxon>
        <taxon>Duplodnaviria</taxon>
        <taxon>Heunggongvirae</taxon>
        <taxon>Uroviricota</taxon>
        <taxon>Caudoviricetes</taxon>
        <taxon>Peduoviridae</taxon>
        <taxon>Maltschvirus</taxon>
        <taxon>Maltschvirus maltsch</taxon>
    </lineage>
</organism>
<feature type="domain" description="Phage-like element PBSX protein XkdF" evidence="2">
    <location>
        <begin position="25"/>
        <end position="130"/>
    </location>
</feature>
<dbReference type="Pfam" id="PF14550">
    <property type="entry name" value="Peptidase_S78_2"/>
    <property type="match status" value="1"/>
</dbReference>
<gene>
    <name evidence="3" type="ORF">UFOVP828_31</name>
</gene>
<proteinExistence type="predicted"/>
<evidence type="ECO:0000313" key="3">
    <source>
        <dbReference type="EMBL" id="CAB4164436.1"/>
    </source>
</evidence>
<accession>A0A6J5P3A2</accession>
<evidence type="ECO:0000256" key="1">
    <source>
        <dbReference type="SAM" id="Coils"/>
    </source>
</evidence>
<dbReference type="GO" id="GO:0046797">
    <property type="term" value="P:viral procapsid maturation"/>
    <property type="evidence" value="ECO:0007669"/>
    <property type="project" value="UniProtKB-KW"/>
</dbReference>
<protein>
    <submittedName>
        <fullName evidence="3">Phage-like element PBSX protein, XkdF</fullName>
    </submittedName>
</protein>
<keyword evidence="1" id="KW-0175">Coiled coil</keyword>
<sequence>MYSTMSILKAQWNTEGENVRLSMPFSKVDKERRIVSGFASLDNLDRQMDIVTTEASMKAFENFRGNIREMHQPLAVGKMVSFKQDKYFDSESKKFYNGVFVSAYVSKGAQSTWEKVLDGTLTGFSIGGRMNKWDDAFDEKLDSQIRIIKDYDLVELSLVDSPANEFANIMSVEKVDGVSIIKGDNTTLENVFWDSETGIVMVSENEKEISPTTGNEMKNIGFVEKTDNEKINMIKFLVDSAKGINTSKITKEVSPMTETTEVVAEIVEKSDIAVENVEVAPEADAVVDAPAAEVVAVDAPAAEAVVDAEKADTVEAVAEVTEEVATEVSKADDVIVEAVTEVKNTLTSAFSDLLATVKSLQTEVADLNKQVADTKSQIVNTQNALVETNGAVNEFGKRMESVESDTAFRKSGDLGEVVQLQPVMVEKSLWGGRFLKTADLFR</sequence>
<dbReference type="GO" id="GO:0008233">
    <property type="term" value="F:peptidase activity"/>
    <property type="evidence" value="ECO:0007669"/>
    <property type="project" value="UniProtKB-KW"/>
</dbReference>
<dbReference type="GO" id="GO:0006508">
    <property type="term" value="P:proteolysis"/>
    <property type="evidence" value="ECO:0007669"/>
    <property type="project" value="UniProtKB-KW"/>
</dbReference>
<dbReference type="EMBL" id="LR796766">
    <property type="protein sequence ID" value="CAB4164436.1"/>
    <property type="molecule type" value="Genomic_DNA"/>
</dbReference>
<name>A0A6J5P3A2_9CAUD</name>
<reference evidence="3" key="1">
    <citation type="submission" date="2020-04" db="EMBL/GenBank/DDBJ databases">
        <authorList>
            <person name="Chiriac C."/>
            <person name="Salcher M."/>
            <person name="Ghai R."/>
            <person name="Kavagutti S V."/>
        </authorList>
    </citation>
    <scope>NUCLEOTIDE SEQUENCE</scope>
</reference>